<dbReference type="PANTHER" id="PTHR15135">
    <property type="entry name" value="STAC"/>
    <property type="match status" value="1"/>
</dbReference>
<dbReference type="GO" id="GO:0008270">
    <property type="term" value="F:zinc ion binding"/>
    <property type="evidence" value="ECO:0007669"/>
    <property type="project" value="UniProtKB-KW"/>
</dbReference>
<dbReference type="FunFam" id="3.30.420.110:FF:000002">
    <property type="entry name" value="DNA mismatch repair protein"/>
    <property type="match status" value="1"/>
</dbReference>
<dbReference type="InterPro" id="IPR007860">
    <property type="entry name" value="DNA_mmatch_repair_MutS_con_dom"/>
</dbReference>
<evidence type="ECO:0000313" key="20">
    <source>
        <dbReference type="Proteomes" id="UP001152795"/>
    </source>
</evidence>
<keyword evidence="15" id="KW-0238">DNA-binding</keyword>
<evidence type="ECO:0000256" key="7">
    <source>
        <dbReference type="ARBA" id="ARBA00022490"/>
    </source>
</evidence>
<keyword evidence="14" id="KW-0067">ATP-binding</keyword>
<keyword evidence="5" id="KW-0728">SH3 domain</keyword>
<dbReference type="Gene3D" id="3.40.1170.10">
    <property type="entry name" value="DNA repair protein MutS, domain I"/>
    <property type="match status" value="1"/>
</dbReference>
<dbReference type="OrthoDB" id="6250593at2759"/>
<keyword evidence="20" id="KW-1185">Reference proteome</keyword>
<comment type="caution">
    <text evidence="19">The sequence shown here is derived from an EMBL/GenBank/DDBJ whole genome shotgun (WGS) entry which is preliminary data.</text>
</comment>
<dbReference type="GO" id="GO:0005737">
    <property type="term" value="C:cytoplasm"/>
    <property type="evidence" value="ECO:0007669"/>
    <property type="project" value="UniProtKB-SubCell"/>
</dbReference>
<evidence type="ECO:0000256" key="11">
    <source>
        <dbReference type="ARBA" id="ARBA00022763"/>
    </source>
</evidence>
<evidence type="ECO:0000256" key="6">
    <source>
        <dbReference type="ARBA" id="ARBA00022475"/>
    </source>
</evidence>
<dbReference type="Proteomes" id="UP001152795">
    <property type="component" value="Unassembled WGS sequence"/>
</dbReference>
<dbReference type="SUPFAM" id="SSF103657">
    <property type="entry name" value="BAR/IMD domain-like"/>
    <property type="match status" value="1"/>
</dbReference>
<evidence type="ECO:0000256" key="8">
    <source>
        <dbReference type="ARBA" id="ARBA00022723"/>
    </source>
</evidence>
<evidence type="ECO:0000256" key="2">
    <source>
        <dbReference type="ARBA" id="ARBA00004278"/>
    </source>
</evidence>
<dbReference type="InterPro" id="IPR046349">
    <property type="entry name" value="C1-like_sf"/>
</dbReference>
<dbReference type="InterPro" id="IPR027267">
    <property type="entry name" value="AH/BAR_dom_sf"/>
</dbReference>
<dbReference type="InterPro" id="IPR007695">
    <property type="entry name" value="DNA_mismatch_repair_MutS-lik_N"/>
</dbReference>
<evidence type="ECO:0000256" key="3">
    <source>
        <dbReference type="ARBA" id="ARBA00004496"/>
    </source>
</evidence>
<sequence length="871" mass="97889">MTLQRLFYDLALKYYILVSDVPYEQTFLTYLGSLPEKSETTIRVFDRTEFYTIHGNDAVFIAKEIFKTMNIVKHIGSGEKKIPSVALSKVKFESTIRELLLVRQYRVELYRNKGGKGAQQNWFFAGKASPGNLQQFEEILFGNNEMSASVAVMAFKLSGDPAQKIVGAAYVDVAERKIAVCEIADNDHFSNVEALLVQLGPKECIIQANDQSSDAGNLKEVIQRSGVLVTEKKKVAEFINKICLIKEHAATQLLQAVETFRKKGNEIKKESQGALGSISNTWEALLTDTEDEARELLELSQKLVNSISVPLFDCATKKKTLLKKVFVNRESLEVQADKTEEILTKCFKDYTDSWGKYKVYSKDPQKEQHVSTICYNCHNEYVWQLAGFNRTNEVLYETIIPELLNEAQETLNDVGSSYSTLMQQFTQTRQEKLNKRLDKLQSMEEMFALVNVQSDLSQYTQALGAGKVKLPIKSHENPDAESNTADVLGVKMLLNPLTEPALKRKYYLMNQKLSNFVNQIDKEETALKSLKQLRHSYIDNPSYGNPDGMCEDIMKSDFELKQKRVLFSVLATQLNLFTKDMIQDMGPMEGEADDGDSDGYTTVDRDNEKAAHQFVPYISRKPGLCAYCKGVLIGIVKPTVRCKVCKQIVHQRCEMNVPYCSGTPQPRPLSKFLAIRSKSIDSRTSNNDEEDDEDNHLYSDIDSAKALPKPRRRRHSGSSADGRAIFVNGSYGSSPNIVPSPPEIPTKPALKKKPGQCVILYDYDAKSPGDLSIKAGQRVTVINSSSIDWWEGSYKGKVGFFPASYALKLQDKDVVLTCLYDFEGEEDDELSIAEGQILVLITDEGNGWMVGRGADGEGIFPSTYVEKCVRR</sequence>
<dbReference type="SUPFAM" id="SSF57889">
    <property type="entry name" value="Cysteine-rich domain"/>
    <property type="match status" value="1"/>
</dbReference>
<dbReference type="InterPro" id="IPR016151">
    <property type="entry name" value="DNA_mismatch_repair_MutS_N"/>
</dbReference>
<dbReference type="PROSITE" id="PS50002">
    <property type="entry name" value="SH3"/>
    <property type="match status" value="2"/>
</dbReference>
<name>A0A7D9D7N1_PARCT</name>
<dbReference type="InterPro" id="IPR002219">
    <property type="entry name" value="PKC_DAG/PE"/>
</dbReference>
<keyword evidence="11" id="KW-0227">DNA damage</keyword>
<dbReference type="GO" id="GO:0005524">
    <property type="term" value="F:ATP binding"/>
    <property type="evidence" value="ECO:0007669"/>
    <property type="project" value="UniProtKB-KW"/>
</dbReference>
<keyword evidence="8" id="KW-0479">Metal-binding</keyword>
<comment type="similarity">
    <text evidence="4">Belongs to the DNA mismatch repair MutS family.</text>
</comment>
<dbReference type="PANTHER" id="PTHR15135:SF7">
    <property type="entry name" value="STAC-LIKE, ISOFORM J"/>
    <property type="match status" value="1"/>
</dbReference>
<dbReference type="Gene3D" id="3.30.60.20">
    <property type="match status" value="1"/>
</dbReference>
<keyword evidence="10" id="KW-0547">Nucleotide-binding</keyword>
<dbReference type="FunFam" id="3.40.1170.10:FF:000003">
    <property type="entry name" value="DNA mismatch repair protein"/>
    <property type="match status" value="1"/>
</dbReference>
<evidence type="ECO:0000256" key="13">
    <source>
        <dbReference type="ARBA" id="ARBA00022833"/>
    </source>
</evidence>
<dbReference type="AlphaFoldDB" id="A0A7D9D7N1"/>
<dbReference type="Pfam" id="PF05188">
    <property type="entry name" value="MutS_II"/>
    <property type="match status" value="1"/>
</dbReference>
<evidence type="ECO:0000313" key="19">
    <source>
        <dbReference type="EMBL" id="CAB3978861.1"/>
    </source>
</evidence>
<evidence type="ECO:0000256" key="14">
    <source>
        <dbReference type="ARBA" id="ARBA00022840"/>
    </source>
</evidence>
<dbReference type="GO" id="GO:0006298">
    <property type="term" value="P:mismatch repair"/>
    <property type="evidence" value="ECO:0007669"/>
    <property type="project" value="InterPro"/>
</dbReference>
<dbReference type="EMBL" id="CACRXK020000147">
    <property type="protein sequence ID" value="CAB3978861.1"/>
    <property type="molecule type" value="Genomic_DNA"/>
</dbReference>
<organism evidence="19 20">
    <name type="scientific">Paramuricea clavata</name>
    <name type="common">Red gorgonian</name>
    <name type="synonym">Violescent sea-whip</name>
    <dbReference type="NCBI Taxonomy" id="317549"/>
    <lineage>
        <taxon>Eukaryota</taxon>
        <taxon>Metazoa</taxon>
        <taxon>Cnidaria</taxon>
        <taxon>Anthozoa</taxon>
        <taxon>Octocorallia</taxon>
        <taxon>Malacalcyonacea</taxon>
        <taxon>Plexauridae</taxon>
        <taxon>Paramuricea</taxon>
    </lineage>
</organism>
<evidence type="ECO:0000256" key="18">
    <source>
        <dbReference type="ARBA" id="ARBA00023242"/>
    </source>
</evidence>
<evidence type="ECO:0000256" key="5">
    <source>
        <dbReference type="ARBA" id="ARBA00022443"/>
    </source>
</evidence>
<dbReference type="InterPro" id="IPR001452">
    <property type="entry name" value="SH3_domain"/>
</dbReference>
<dbReference type="InterPro" id="IPR036678">
    <property type="entry name" value="MutS_con_dom_sf"/>
</dbReference>
<dbReference type="SMART" id="SM00109">
    <property type="entry name" value="C1"/>
    <property type="match status" value="1"/>
</dbReference>
<keyword evidence="17" id="KW-0234">DNA repair</keyword>
<evidence type="ECO:0000256" key="9">
    <source>
        <dbReference type="ARBA" id="ARBA00022737"/>
    </source>
</evidence>
<dbReference type="Pfam" id="PF01624">
    <property type="entry name" value="MutS_I"/>
    <property type="match status" value="1"/>
</dbReference>
<dbReference type="GO" id="GO:0030983">
    <property type="term" value="F:mismatched DNA binding"/>
    <property type="evidence" value="ECO:0007669"/>
    <property type="project" value="InterPro"/>
</dbReference>
<evidence type="ECO:0000256" key="15">
    <source>
        <dbReference type="ARBA" id="ARBA00023125"/>
    </source>
</evidence>
<keyword evidence="7" id="KW-0963">Cytoplasm</keyword>
<dbReference type="InterPro" id="IPR039688">
    <property type="entry name" value="STAC1/2/3"/>
</dbReference>
<keyword evidence="9" id="KW-0677">Repeat</keyword>
<evidence type="ECO:0000256" key="1">
    <source>
        <dbReference type="ARBA" id="ARBA00004123"/>
    </source>
</evidence>
<keyword evidence="6" id="KW-1003">Cell membrane</keyword>
<keyword evidence="18" id="KW-0539">Nucleus</keyword>
<evidence type="ECO:0000256" key="10">
    <source>
        <dbReference type="ARBA" id="ARBA00022741"/>
    </source>
</evidence>
<dbReference type="SMART" id="SM00326">
    <property type="entry name" value="SH3"/>
    <property type="match status" value="2"/>
</dbReference>
<dbReference type="CDD" id="cd00174">
    <property type="entry name" value="SH3"/>
    <property type="match status" value="1"/>
</dbReference>
<dbReference type="SUPFAM" id="SSF50044">
    <property type="entry name" value="SH3-domain"/>
    <property type="match status" value="2"/>
</dbReference>
<evidence type="ECO:0000256" key="16">
    <source>
        <dbReference type="ARBA" id="ARBA00023136"/>
    </source>
</evidence>
<dbReference type="GO" id="GO:0003009">
    <property type="term" value="P:skeletal muscle contraction"/>
    <property type="evidence" value="ECO:0007669"/>
    <property type="project" value="TreeGrafter"/>
</dbReference>
<dbReference type="Gene3D" id="3.30.420.110">
    <property type="entry name" value="MutS, connector domain"/>
    <property type="match status" value="1"/>
</dbReference>
<keyword evidence="12" id="KW-0863">Zinc-finger</keyword>
<accession>A0A7D9D7N1</accession>
<dbReference type="GO" id="GO:0042383">
    <property type="term" value="C:sarcolemma"/>
    <property type="evidence" value="ECO:0007669"/>
    <property type="project" value="UniProtKB-SubCell"/>
</dbReference>
<dbReference type="PRINTS" id="PR01887">
    <property type="entry name" value="SPECTRNALPHA"/>
</dbReference>
<keyword evidence="16" id="KW-0472">Membrane</keyword>
<dbReference type="Gene3D" id="2.30.30.40">
    <property type="entry name" value="SH3 Domains"/>
    <property type="match status" value="2"/>
</dbReference>
<dbReference type="PROSITE" id="PS50081">
    <property type="entry name" value="ZF_DAG_PE_2"/>
    <property type="match status" value="1"/>
</dbReference>
<dbReference type="PRINTS" id="PR00452">
    <property type="entry name" value="SH3DOMAIN"/>
</dbReference>
<dbReference type="PROSITE" id="PS00479">
    <property type="entry name" value="ZF_DAG_PE_1"/>
    <property type="match status" value="1"/>
</dbReference>
<evidence type="ECO:0000256" key="12">
    <source>
        <dbReference type="ARBA" id="ARBA00022771"/>
    </source>
</evidence>
<comment type="subcellular location">
    <subcellularLocation>
        <location evidence="2">Cell membrane</location>
        <location evidence="2">Sarcolemma</location>
        <topology evidence="2">Peripheral membrane protein</topology>
        <orientation evidence="2">Cytoplasmic side</orientation>
    </subcellularLocation>
    <subcellularLocation>
        <location evidence="3">Cytoplasm</location>
    </subcellularLocation>
    <subcellularLocation>
        <location evidence="1">Nucleus</location>
    </subcellularLocation>
</comment>
<dbReference type="GO" id="GO:1903078">
    <property type="term" value="P:positive regulation of protein localization to plasma membrane"/>
    <property type="evidence" value="ECO:0007669"/>
    <property type="project" value="TreeGrafter"/>
</dbReference>
<protein>
    <submittedName>
        <fullName evidence="19">DNA mismatch repair Msh2-like</fullName>
    </submittedName>
</protein>
<dbReference type="Pfam" id="PF00130">
    <property type="entry name" value="C1_1"/>
    <property type="match status" value="1"/>
</dbReference>
<evidence type="ECO:0000256" key="4">
    <source>
        <dbReference type="ARBA" id="ARBA00006271"/>
    </source>
</evidence>
<gene>
    <name evidence="19" type="ORF">PACLA_8A043101</name>
</gene>
<dbReference type="InterPro" id="IPR036028">
    <property type="entry name" value="SH3-like_dom_sf"/>
</dbReference>
<proteinExistence type="inferred from homology"/>
<dbReference type="Pfam" id="PF00018">
    <property type="entry name" value="SH3_1"/>
    <property type="match status" value="2"/>
</dbReference>
<evidence type="ECO:0000256" key="17">
    <source>
        <dbReference type="ARBA" id="ARBA00023204"/>
    </source>
</evidence>
<keyword evidence="13" id="KW-0862">Zinc</keyword>
<dbReference type="GO" id="GO:0005634">
    <property type="term" value="C:nucleus"/>
    <property type="evidence" value="ECO:0007669"/>
    <property type="project" value="UniProtKB-SubCell"/>
</dbReference>
<reference evidence="19" key="1">
    <citation type="submission" date="2020-04" db="EMBL/GenBank/DDBJ databases">
        <authorList>
            <person name="Alioto T."/>
            <person name="Alioto T."/>
            <person name="Gomez Garrido J."/>
        </authorList>
    </citation>
    <scope>NUCLEOTIDE SEQUENCE</scope>
    <source>
        <strain evidence="19">A484AB</strain>
    </source>
</reference>